<reference evidence="6 7" key="1">
    <citation type="journal article" date="2011" name="J. Bacteriol.">
        <title>Complete genome sequence of Algoriphagus sp. PR1, bacterial prey of a colony-forming choanoflagellate.</title>
        <authorList>
            <person name="Alegado R.A."/>
            <person name="Ferriera S."/>
            <person name="Nusbaum C."/>
            <person name="Young S.K."/>
            <person name="Zeng Q."/>
            <person name="Imamovic A."/>
            <person name="Fairclough S.R."/>
            <person name="King N."/>
        </authorList>
    </citation>
    <scope>NUCLEOTIDE SEQUENCE [LARGE SCALE GENOMIC DNA]</scope>
    <source>
        <strain evidence="6 7">PR1</strain>
    </source>
</reference>
<dbReference type="HOGENOM" id="CLU_113721_0_0_10"/>
<evidence type="ECO:0000256" key="4">
    <source>
        <dbReference type="ARBA" id="ARBA00038054"/>
    </source>
</evidence>
<proteinExistence type="inferred from homology"/>
<comment type="caution">
    <text evidence="6">The sequence shown here is derived from an EMBL/GenBank/DDBJ whole genome shotgun (WGS) entry which is preliminary data.</text>
</comment>
<evidence type="ECO:0000256" key="3">
    <source>
        <dbReference type="ARBA" id="ARBA00022643"/>
    </source>
</evidence>
<gene>
    <name evidence="6" type="ORF">ALPR1_15009</name>
</gene>
<keyword evidence="3" id="KW-0288">FMN</keyword>
<dbReference type="AlphaFoldDB" id="A3I0F3"/>
<name>A3I0F3_9BACT</name>
<keyword evidence="7" id="KW-1185">Reference proteome</keyword>
<dbReference type="GO" id="GO:0016646">
    <property type="term" value="F:oxidoreductase activity, acting on the CH-NH group of donors, NAD or NADP as acceptor"/>
    <property type="evidence" value="ECO:0007669"/>
    <property type="project" value="UniProtKB-ARBA"/>
</dbReference>
<dbReference type="EMBL" id="CM001023">
    <property type="protein sequence ID" value="EAZ79949.1"/>
    <property type="molecule type" value="Genomic_DNA"/>
</dbReference>
<dbReference type="Proteomes" id="UP000003919">
    <property type="component" value="Chromosome"/>
</dbReference>
<dbReference type="eggNOG" id="COG1853">
    <property type="taxonomic scope" value="Bacteria"/>
</dbReference>
<dbReference type="Gene3D" id="2.30.110.10">
    <property type="entry name" value="Electron Transport, Fmn-binding Protein, Chain A"/>
    <property type="match status" value="1"/>
</dbReference>
<organism evidence="6 7">
    <name type="scientific">Algoriphagus machipongonensis</name>
    <dbReference type="NCBI Taxonomy" id="388413"/>
    <lineage>
        <taxon>Bacteria</taxon>
        <taxon>Pseudomonadati</taxon>
        <taxon>Bacteroidota</taxon>
        <taxon>Cytophagia</taxon>
        <taxon>Cytophagales</taxon>
        <taxon>Cyclobacteriaceae</taxon>
        <taxon>Algoriphagus</taxon>
    </lineage>
</organism>
<dbReference type="PANTHER" id="PTHR33798">
    <property type="entry name" value="FLAVOPROTEIN OXYGENASE"/>
    <property type="match status" value="1"/>
</dbReference>
<accession>A3I0F3</accession>
<dbReference type="InterPro" id="IPR002563">
    <property type="entry name" value="Flavin_Rdtase-like_dom"/>
</dbReference>
<comment type="similarity">
    <text evidence="4">Belongs to the flavoredoxin family.</text>
</comment>
<dbReference type="Pfam" id="PF01613">
    <property type="entry name" value="Flavin_Reduct"/>
    <property type="match status" value="1"/>
</dbReference>
<sequence>MQLQKEEIDQLERKFRLNLINSISGIKPANLIGTKSQSDQENVAIFSSVVHLGSNPAQLGFIMRPQTEIPRDTYPNILNSGFYTINHISESFIKKAHFTSAKLKRGDSEFERMKLEPEYLDNFFAPFVKESAVKIGMKYQESIPLPNGCLFVIGSVEIIHLPDHIINELGQVDLNGYAGVGISGLNSYYGLNKLATFPYVREEEIPDFE</sequence>
<evidence type="ECO:0000256" key="2">
    <source>
        <dbReference type="ARBA" id="ARBA00022630"/>
    </source>
</evidence>
<dbReference type="STRING" id="388413.ALPR1_15009"/>
<dbReference type="SUPFAM" id="SSF50475">
    <property type="entry name" value="FMN-binding split barrel"/>
    <property type="match status" value="1"/>
</dbReference>
<evidence type="ECO:0000256" key="1">
    <source>
        <dbReference type="ARBA" id="ARBA00001917"/>
    </source>
</evidence>
<dbReference type="PANTHER" id="PTHR33798:SF5">
    <property type="entry name" value="FLAVIN REDUCTASE LIKE DOMAIN-CONTAINING PROTEIN"/>
    <property type="match status" value="1"/>
</dbReference>
<evidence type="ECO:0000259" key="5">
    <source>
        <dbReference type="Pfam" id="PF01613"/>
    </source>
</evidence>
<protein>
    <recommendedName>
        <fullName evidence="5">Flavin reductase like domain-containing protein</fullName>
    </recommendedName>
</protein>
<dbReference type="RefSeq" id="WP_008201713.1">
    <property type="nucleotide sequence ID" value="NZ_CM001023.1"/>
</dbReference>
<evidence type="ECO:0000313" key="7">
    <source>
        <dbReference type="Proteomes" id="UP000003919"/>
    </source>
</evidence>
<evidence type="ECO:0000313" key="6">
    <source>
        <dbReference type="EMBL" id="EAZ79949.1"/>
    </source>
</evidence>
<comment type="cofactor">
    <cofactor evidence="1">
        <name>FMN</name>
        <dbReference type="ChEBI" id="CHEBI:58210"/>
    </cofactor>
</comment>
<dbReference type="InterPro" id="IPR012349">
    <property type="entry name" value="Split_barrel_FMN-bd"/>
</dbReference>
<feature type="domain" description="Flavin reductase like" evidence="5">
    <location>
        <begin position="28"/>
        <end position="164"/>
    </location>
</feature>
<dbReference type="OrthoDB" id="5293996at2"/>
<dbReference type="GO" id="GO:0010181">
    <property type="term" value="F:FMN binding"/>
    <property type="evidence" value="ECO:0007669"/>
    <property type="project" value="InterPro"/>
</dbReference>
<dbReference type="EMBL" id="AAXU02000001">
    <property type="protein sequence ID" value="EAZ79949.1"/>
    <property type="molecule type" value="Genomic_DNA"/>
</dbReference>
<keyword evidence="2" id="KW-0285">Flavoprotein</keyword>